<dbReference type="PANTHER" id="PTHR43570">
    <property type="entry name" value="ALDEHYDE DEHYDROGENASE"/>
    <property type="match status" value="1"/>
</dbReference>
<evidence type="ECO:0000313" key="9">
    <source>
        <dbReference type="Proteomes" id="UP000449547"/>
    </source>
</evidence>
<feature type="active site" evidence="4">
    <location>
        <position position="263"/>
    </location>
</feature>
<keyword evidence="9" id="KW-1185">Reference proteome</keyword>
<proteinExistence type="inferred from homology"/>
<dbReference type="GO" id="GO:0005737">
    <property type="term" value="C:cytoplasm"/>
    <property type="evidence" value="ECO:0007669"/>
    <property type="project" value="TreeGrafter"/>
</dbReference>
<evidence type="ECO:0000256" key="2">
    <source>
        <dbReference type="ARBA" id="ARBA00023002"/>
    </source>
</evidence>
<evidence type="ECO:0000256" key="5">
    <source>
        <dbReference type="PROSITE-ProRule" id="PRU10007"/>
    </source>
</evidence>
<dbReference type="InterPro" id="IPR016162">
    <property type="entry name" value="Ald_DH_N"/>
</dbReference>
<organism evidence="8 9">
    <name type="scientific">Diutina rugosa</name>
    <name type="common">Yeast</name>
    <name type="synonym">Candida rugosa</name>
    <dbReference type="NCBI Taxonomy" id="5481"/>
    <lineage>
        <taxon>Eukaryota</taxon>
        <taxon>Fungi</taxon>
        <taxon>Dikarya</taxon>
        <taxon>Ascomycota</taxon>
        <taxon>Saccharomycotina</taxon>
        <taxon>Pichiomycetes</taxon>
        <taxon>Debaryomycetaceae</taxon>
        <taxon>Diutina</taxon>
    </lineage>
</organism>
<evidence type="ECO:0000256" key="3">
    <source>
        <dbReference type="PIRNR" id="PIRNR036492"/>
    </source>
</evidence>
<dbReference type="InterPro" id="IPR015590">
    <property type="entry name" value="Aldehyde_DH_dom"/>
</dbReference>
<dbReference type="OrthoDB" id="440325at2759"/>
<evidence type="ECO:0000256" key="6">
    <source>
        <dbReference type="RuleBase" id="RU003345"/>
    </source>
</evidence>
<dbReference type="PIRSF" id="PIRSF036492">
    <property type="entry name" value="ALDH"/>
    <property type="match status" value="1"/>
</dbReference>
<dbReference type="Gene3D" id="3.40.605.10">
    <property type="entry name" value="Aldehyde Dehydrogenase, Chain A, domain 1"/>
    <property type="match status" value="1"/>
</dbReference>
<feature type="domain" description="Aldehyde dehydrogenase" evidence="7">
    <location>
        <begin position="23"/>
        <end position="455"/>
    </location>
</feature>
<gene>
    <name evidence="8" type="ORF">DIURU_004104</name>
</gene>
<dbReference type="InterPro" id="IPR016160">
    <property type="entry name" value="Ald_DH_CS_CYS"/>
</dbReference>
<dbReference type="Gene3D" id="3.40.309.10">
    <property type="entry name" value="Aldehyde Dehydrogenase, Chain A, domain 2"/>
    <property type="match status" value="1"/>
</dbReference>
<reference evidence="8 9" key="1">
    <citation type="submission" date="2019-07" db="EMBL/GenBank/DDBJ databases">
        <title>Genome assembly of two rare yeast pathogens: Diutina rugosa and Trichomonascus ciferrii.</title>
        <authorList>
            <person name="Mixao V."/>
            <person name="Saus E."/>
            <person name="Hansen A."/>
            <person name="Lass-Flor C."/>
            <person name="Gabaldon T."/>
        </authorList>
    </citation>
    <scope>NUCLEOTIDE SEQUENCE [LARGE SCALE GENOMIC DNA]</scope>
    <source>
        <strain evidence="8 9">CBS 613</strain>
    </source>
</reference>
<dbReference type="GeneID" id="54782755"/>
<dbReference type="FunFam" id="3.40.605.10:FF:000004">
    <property type="entry name" value="Aldehyde dehydrogenase"/>
    <property type="match status" value="1"/>
</dbReference>
<dbReference type="GO" id="GO:0006081">
    <property type="term" value="P:aldehyde metabolic process"/>
    <property type="evidence" value="ECO:0007669"/>
    <property type="project" value="InterPro"/>
</dbReference>
<feature type="active site" evidence="4 5">
    <location>
        <position position="226"/>
    </location>
</feature>
<dbReference type="InterPro" id="IPR012394">
    <property type="entry name" value="Aldehyde_DH_NAD(P)"/>
</dbReference>
<dbReference type="PANTHER" id="PTHR43570:SF16">
    <property type="entry name" value="ALDEHYDE DEHYDROGENASE TYPE III, ISOFORM Q"/>
    <property type="match status" value="1"/>
</dbReference>
<dbReference type="Pfam" id="PF00171">
    <property type="entry name" value="Aldedh"/>
    <property type="match status" value="1"/>
</dbReference>
<dbReference type="PROSITE" id="PS00070">
    <property type="entry name" value="ALDEHYDE_DEHYDR_CYS"/>
    <property type="match status" value="1"/>
</dbReference>
<accession>A0A642UMZ2</accession>
<sequence>MSDSSLVDIGYVYTEVSAIKPGVARVRAGFNTHKTKSLQFRLNQLRNLYFAVHDHQEAFAHALYQDFHRSETETRIAEIHTVLKNILYAMANLHQWIQPEAVSDLPINLRTNKVYTERIPYGVVLVMGAYNYPVHVTLSPLAGAIAAGNAVVLKPSEQTPRFSQLLTEVLTRALDPDVFWMVNGGVPETQALLDEKFDKIIFTGSPTVGTIVAKKAAETLTPTCLELGGKSPAIVLSDVKDKDIDTIAKRIVWGRFTNGGQTCIADDYVLVHQSRHKRLVEAMKRAVEESYPNLTPDSPDYTHMVSSRAYDGIIDLITTSKGTVVTGGVTDADRNTRFVPPTILDDVSWTDSSMKREIFGPVLPVVVYDSLPDACARIVNYHDTPLALYIFTSGPTARGKNPQVDLIRRSVRSGGTIVNDTLIHGVLSNAPFGGIGSSGTDAYGGKWSYDNFTHERVTIEQKLWNEFMVGVRYPPFNEKKGKALQYALQEYGGHVWFNRSGDVPIDGPSSFFKLWAGVTGTACLILAFAQAL</sequence>
<dbReference type="SUPFAM" id="SSF53720">
    <property type="entry name" value="ALDH-like"/>
    <property type="match status" value="1"/>
</dbReference>
<dbReference type="InterPro" id="IPR016161">
    <property type="entry name" value="Ald_DH/histidinol_DH"/>
</dbReference>
<dbReference type="OMA" id="KMFGDNP"/>
<dbReference type="GO" id="GO:0004029">
    <property type="term" value="F:aldehyde dehydrogenase (NAD+) activity"/>
    <property type="evidence" value="ECO:0007669"/>
    <property type="project" value="TreeGrafter"/>
</dbReference>
<evidence type="ECO:0000256" key="4">
    <source>
        <dbReference type="PIRSR" id="PIRSR036492-1"/>
    </source>
</evidence>
<keyword evidence="2 3" id="KW-0560">Oxidoreductase</keyword>
<protein>
    <recommendedName>
        <fullName evidence="3">Aldehyde dehydrogenase</fullName>
    </recommendedName>
</protein>
<dbReference type="AlphaFoldDB" id="A0A642UMZ2"/>
<comment type="similarity">
    <text evidence="1 3 6">Belongs to the aldehyde dehydrogenase family.</text>
</comment>
<evidence type="ECO:0000313" key="8">
    <source>
        <dbReference type="EMBL" id="KAA8899847.1"/>
    </source>
</evidence>
<dbReference type="InterPro" id="IPR016163">
    <property type="entry name" value="Ald_DH_C"/>
</dbReference>
<evidence type="ECO:0000256" key="1">
    <source>
        <dbReference type="ARBA" id="ARBA00009986"/>
    </source>
</evidence>
<dbReference type="InterPro" id="IPR029510">
    <property type="entry name" value="Ald_DH_CS_GLU"/>
</dbReference>
<dbReference type="RefSeq" id="XP_034011125.1">
    <property type="nucleotide sequence ID" value="XM_034156941.1"/>
</dbReference>
<dbReference type="Proteomes" id="UP000449547">
    <property type="component" value="Unassembled WGS sequence"/>
</dbReference>
<evidence type="ECO:0000259" key="7">
    <source>
        <dbReference type="Pfam" id="PF00171"/>
    </source>
</evidence>
<name>A0A642UMZ2_DIURU</name>
<comment type="caution">
    <text evidence="8">The sequence shown here is derived from an EMBL/GenBank/DDBJ whole genome shotgun (WGS) entry which is preliminary data.</text>
</comment>
<dbReference type="VEuPathDB" id="FungiDB:DIURU_004104"/>
<dbReference type="PROSITE" id="PS00687">
    <property type="entry name" value="ALDEHYDE_DEHYDR_GLU"/>
    <property type="match status" value="1"/>
</dbReference>
<dbReference type="EMBL" id="SWFT01000120">
    <property type="protein sequence ID" value="KAA8899847.1"/>
    <property type="molecule type" value="Genomic_DNA"/>
</dbReference>